<reference evidence="5 6" key="1">
    <citation type="journal article" date="2014" name="Nature">
        <title>An environmental bacterial taxon with a large and distinct metabolic repertoire.</title>
        <authorList>
            <person name="Wilson M.C."/>
            <person name="Mori T."/>
            <person name="Ruckert C."/>
            <person name="Uria A.R."/>
            <person name="Helf M.J."/>
            <person name="Takada K."/>
            <person name="Gernert C."/>
            <person name="Steffens U.A."/>
            <person name="Heycke N."/>
            <person name="Schmitt S."/>
            <person name="Rinke C."/>
            <person name="Helfrich E.J."/>
            <person name="Brachmann A.O."/>
            <person name="Gurgui C."/>
            <person name="Wakimoto T."/>
            <person name="Kracht M."/>
            <person name="Crusemann M."/>
            <person name="Hentschel U."/>
            <person name="Abe I."/>
            <person name="Matsunaga S."/>
            <person name="Kalinowski J."/>
            <person name="Takeyama H."/>
            <person name="Piel J."/>
        </authorList>
    </citation>
    <scope>NUCLEOTIDE SEQUENCE [LARGE SCALE GENOMIC DNA]</scope>
    <source>
        <strain evidence="6">TSY2</strain>
    </source>
</reference>
<evidence type="ECO:0000256" key="1">
    <source>
        <dbReference type="ARBA" id="ARBA00010529"/>
    </source>
</evidence>
<sequence>MTKNELIEAVTDACKDADVSRKVAGDIIDAVFETMGEAIKKEHRFSYPNFGTFKVSERAARVGRNPRTGDEIQIAASRTVKFNPAPKFKSEL</sequence>
<organism evidence="5 6">
    <name type="scientific">Candidatus Entotheonella gemina</name>
    <dbReference type="NCBI Taxonomy" id="1429439"/>
    <lineage>
        <taxon>Bacteria</taxon>
        <taxon>Pseudomonadati</taxon>
        <taxon>Nitrospinota/Tectimicrobiota group</taxon>
        <taxon>Candidatus Tectimicrobiota</taxon>
        <taxon>Candidatus Entotheonellia</taxon>
        <taxon>Candidatus Entotheonellales</taxon>
        <taxon>Candidatus Entotheonellaceae</taxon>
        <taxon>Candidatus Entotheonella</taxon>
    </lineage>
</organism>
<dbReference type="PANTHER" id="PTHR33175:SF3">
    <property type="entry name" value="DNA-BINDING PROTEIN HU-BETA"/>
    <property type="match status" value="1"/>
</dbReference>
<comment type="similarity">
    <text evidence="1 4">Belongs to the bacterial histone-like protein family.</text>
</comment>
<keyword evidence="3" id="KW-0238">DNA-binding</keyword>
<dbReference type="AlphaFoldDB" id="W4LLD5"/>
<dbReference type="PRINTS" id="PR01727">
    <property type="entry name" value="DNABINDINGHU"/>
</dbReference>
<evidence type="ECO:0000256" key="3">
    <source>
        <dbReference type="ARBA" id="ARBA00023125"/>
    </source>
</evidence>
<dbReference type="HOGENOM" id="CLU_105066_3_1_7"/>
<dbReference type="SMART" id="SM00411">
    <property type="entry name" value="BHL"/>
    <property type="match status" value="1"/>
</dbReference>
<name>W4LLD5_9BACT</name>
<dbReference type="PANTHER" id="PTHR33175">
    <property type="entry name" value="DNA-BINDING PROTEIN HU"/>
    <property type="match status" value="1"/>
</dbReference>
<dbReference type="Gene3D" id="4.10.520.10">
    <property type="entry name" value="IHF-like DNA-binding proteins"/>
    <property type="match status" value="1"/>
</dbReference>
<dbReference type="SUPFAM" id="SSF47729">
    <property type="entry name" value="IHF-like DNA-binding proteins"/>
    <property type="match status" value="1"/>
</dbReference>
<dbReference type="EMBL" id="AZHX01001972">
    <property type="protein sequence ID" value="ETW98166.1"/>
    <property type="molecule type" value="Genomic_DNA"/>
</dbReference>
<evidence type="ECO:0008006" key="7">
    <source>
        <dbReference type="Google" id="ProtNLM"/>
    </source>
</evidence>
<keyword evidence="2" id="KW-0226">DNA condensation</keyword>
<evidence type="ECO:0000256" key="4">
    <source>
        <dbReference type="RuleBase" id="RU003939"/>
    </source>
</evidence>
<protein>
    <recommendedName>
        <fullName evidence="7">Integration host factor</fullName>
    </recommendedName>
</protein>
<dbReference type="Pfam" id="PF00216">
    <property type="entry name" value="Bac_DNA_binding"/>
    <property type="match status" value="1"/>
</dbReference>
<evidence type="ECO:0000313" key="6">
    <source>
        <dbReference type="Proteomes" id="UP000019140"/>
    </source>
</evidence>
<comment type="caution">
    <text evidence="5">The sequence shown here is derived from an EMBL/GenBank/DDBJ whole genome shotgun (WGS) entry which is preliminary data.</text>
</comment>
<dbReference type="InterPro" id="IPR000119">
    <property type="entry name" value="Hist_DNA-bd"/>
</dbReference>
<gene>
    <name evidence="5" type="ORF">ETSY2_43205</name>
</gene>
<dbReference type="CDD" id="cd13831">
    <property type="entry name" value="HU"/>
    <property type="match status" value="1"/>
</dbReference>
<keyword evidence="6" id="KW-1185">Reference proteome</keyword>
<evidence type="ECO:0000313" key="5">
    <source>
        <dbReference type="EMBL" id="ETW98166.1"/>
    </source>
</evidence>
<dbReference type="GO" id="GO:0030527">
    <property type="term" value="F:structural constituent of chromatin"/>
    <property type="evidence" value="ECO:0007669"/>
    <property type="project" value="InterPro"/>
</dbReference>
<dbReference type="InterPro" id="IPR010992">
    <property type="entry name" value="IHF-like_DNA-bd_dom_sf"/>
</dbReference>
<proteinExistence type="inferred from homology"/>
<dbReference type="GO" id="GO:0030261">
    <property type="term" value="P:chromosome condensation"/>
    <property type="evidence" value="ECO:0007669"/>
    <property type="project" value="UniProtKB-KW"/>
</dbReference>
<dbReference type="Proteomes" id="UP000019140">
    <property type="component" value="Unassembled WGS sequence"/>
</dbReference>
<dbReference type="PATRIC" id="fig|1429439.4.peg.7228"/>
<dbReference type="GO" id="GO:0003677">
    <property type="term" value="F:DNA binding"/>
    <property type="evidence" value="ECO:0007669"/>
    <property type="project" value="UniProtKB-KW"/>
</dbReference>
<evidence type="ECO:0000256" key="2">
    <source>
        <dbReference type="ARBA" id="ARBA00023067"/>
    </source>
</evidence>
<accession>W4LLD5</accession>